<accession>A0A7Z0D4D1</accession>
<feature type="compositionally biased region" description="Acidic residues" evidence="10">
    <location>
        <begin position="90"/>
        <end position="99"/>
    </location>
</feature>
<evidence type="ECO:0000256" key="4">
    <source>
        <dbReference type="ARBA" id="ARBA00022475"/>
    </source>
</evidence>
<evidence type="ECO:0000256" key="8">
    <source>
        <dbReference type="ARBA" id="ARBA00023010"/>
    </source>
</evidence>
<dbReference type="RefSeq" id="WP_179428969.1">
    <property type="nucleotide sequence ID" value="NZ_JACBZP010000001.1"/>
</dbReference>
<evidence type="ECO:0000313" key="12">
    <source>
        <dbReference type="Proteomes" id="UP000539111"/>
    </source>
</evidence>
<dbReference type="InterPro" id="IPR003849">
    <property type="entry name" value="Preprotein_translocase_YajC"/>
</dbReference>
<dbReference type="GO" id="GO:0005886">
    <property type="term" value="C:plasma membrane"/>
    <property type="evidence" value="ECO:0007669"/>
    <property type="project" value="UniProtKB-SubCell"/>
</dbReference>
<comment type="similarity">
    <text evidence="2">Belongs to the YajC family.</text>
</comment>
<evidence type="ECO:0000256" key="6">
    <source>
        <dbReference type="ARBA" id="ARBA00022927"/>
    </source>
</evidence>
<evidence type="ECO:0000256" key="1">
    <source>
        <dbReference type="ARBA" id="ARBA00004162"/>
    </source>
</evidence>
<keyword evidence="5" id="KW-0812">Transmembrane</keyword>
<protein>
    <submittedName>
        <fullName evidence="11">Preprotein translocase subunit YajC</fullName>
    </submittedName>
</protein>
<organism evidence="11 12">
    <name type="scientific">Spelaeicoccus albus</name>
    <dbReference type="NCBI Taxonomy" id="1280376"/>
    <lineage>
        <taxon>Bacteria</taxon>
        <taxon>Bacillati</taxon>
        <taxon>Actinomycetota</taxon>
        <taxon>Actinomycetes</taxon>
        <taxon>Micrococcales</taxon>
        <taxon>Brevibacteriaceae</taxon>
        <taxon>Spelaeicoccus</taxon>
    </lineage>
</organism>
<feature type="compositionally biased region" description="Acidic residues" evidence="10">
    <location>
        <begin position="129"/>
        <end position="171"/>
    </location>
</feature>
<dbReference type="GO" id="GO:0015031">
    <property type="term" value="P:protein transport"/>
    <property type="evidence" value="ECO:0007669"/>
    <property type="project" value="UniProtKB-KW"/>
</dbReference>
<dbReference type="SMART" id="SM01323">
    <property type="entry name" value="YajC"/>
    <property type="match status" value="1"/>
</dbReference>
<sequence>MSIILVVVLGGLLIFMMFNSSRKRKAQQQEMATKLGPGAEIMTTFGVFGTVVSMDDTDNRVVLETTPGTQLTVHKQAVGKILEAAPSSEFGDEDIDVPDDASSLTDDGHVAEYGTYGEAVDAQARRDDDETYDDEYDRNAEYEEEAVDAQPIDENEESYEDVDESTDDDSAEGYSESSSDEPVDAEVRDRGNESQ</sequence>
<evidence type="ECO:0000256" key="7">
    <source>
        <dbReference type="ARBA" id="ARBA00022989"/>
    </source>
</evidence>
<name>A0A7Z0D4D1_9MICO</name>
<keyword evidence="4" id="KW-1003">Cell membrane</keyword>
<keyword evidence="6" id="KW-0653">Protein transport</keyword>
<dbReference type="Pfam" id="PF02699">
    <property type="entry name" value="YajC"/>
    <property type="match status" value="1"/>
</dbReference>
<comment type="caution">
    <text evidence="11">The sequence shown here is derived from an EMBL/GenBank/DDBJ whole genome shotgun (WGS) entry which is preliminary data.</text>
</comment>
<keyword evidence="12" id="KW-1185">Reference proteome</keyword>
<evidence type="ECO:0000256" key="5">
    <source>
        <dbReference type="ARBA" id="ARBA00022692"/>
    </source>
</evidence>
<comment type="subcellular location">
    <subcellularLocation>
        <location evidence="1">Cell membrane</location>
        <topology evidence="1">Single-pass membrane protein</topology>
    </subcellularLocation>
</comment>
<evidence type="ECO:0000256" key="2">
    <source>
        <dbReference type="ARBA" id="ARBA00006742"/>
    </source>
</evidence>
<gene>
    <name evidence="11" type="ORF">BJY26_002959</name>
</gene>
<keyword evidence="3" id="KW-0813">Transport</keyword>
<feature type="compositionally biased region" description="Basic and acidic residues" evidence="10">
    <location>
        <begin position="185"/>
        <end position="195"/>
    </location>
</feature>
<keyword evidence="9" id="KW-0472">Membrane</keyword>
<evidence type="ECO:0000313" key="11">
    <source>
        <dbReference type="EMBL" id="NYI68653.1"/>
    </source>
</evidence>
<dbReference type="PANTHER" id="PTHR33909:SF1">
    <property type="entry name" value="SEC TRANSLOCON ACCESSORY COMPLEX SUBUNIT YAJC"/>
    <property type="match status" value="1"/>
</dbReference>
<keyword evidence="8" id="KW-0811">Translocation</keyword>
<evidence type="ECO:0000256" key="10">
    <source>
        <dbReference type="SAM" id="MobiDB-lite"/>
    </source>
</evidence>
<evidence type="ECO:0000256" key="9">
    <source>
        <dbReference type="ARBA" id="ARBA00023136"/>
    </source>
</evidence>
<proteinExistence type="inferred from homology"/>
<dbReference type="Proteomes" id="UP000539111">
    <property type="component" value="Unassembled WGS sequence"/>
</dbReference>
<dbReference type="PANTHER" id="PTHR33909">
    <property type="entry name" value="SEC TRANSLOCON ACCESSORY COMPLEX SUBUNIT YAJC"/>
    <property type="match status" value="1"/>
</dbReference>
<dbReference type="NCBIfam" id="TIGR00739">
    <property type="entry name" value="yajC"/>
    <property type="match status" value="1"/>
</dbReference>
<keyword evidence="7" id="KW-1133">Transmembrane helix</keyword>
<feature type="region of interest" description="Disordered" evidence="10">
    <location>
        <begin position="85"/>
        <end position="195"/>
    </location>
</feature>
<evidence type="ECO:0000256" key="3">
    <source>
        <dbReference type="ARBA" id="ARBA00022448"/>
    </source>
</evidence>
<reference evidence="11 12" key="1">
    <citation type="submission" date="2020-07" db="EMBL/GenBank/DDBJ databases">
        <title>Sequencing the genomes of 1000 actinobacteria strains.</title>
        <authorList>
            <person name="Klenk H.-P."/>
        </authorList>
    </citation>
    <scope>NUCLEOTIDE SEQUENCE [LARGE SCALE GENOMIC DNA]</scope>
    <source>
        <strain evidence="11 12">DSM 26341</strain>
    </source>
</reference>
<dbReference type="AlphaFoldDB" id="A0A7Z0D4D1"/>
<dbReference type="EMBL" id="JACBZP010000001">
    <property type="protein sequence ID" value="NYI68653.1"/>
    <property type="molecule type" value="Genomic_DNA"/>
</dbReference>